<dbReference type="PANTHER" id="PTHR43888">
    <property type="entry name" value="DNAJ-LIKE-2, ISOFORM A-RELATED"/>
    <property type="match status" value="1"/>
</dbReference>
<evidence type="ECO:0000256" key="3">
    <source>
        <dbReference type="ARBA" id="ARBA00022771"/>
    </source>
</evidence>
<keyword evidence="3" id="KW-0863">Zinc-finger</keyword>
<dbReference type="Gene3D" id="2.10.230.10">
    <property type="entry name" value="Heat shock protein DnaJ, cysteine-rich domain"/>
    <property type="match status" value="1"/>
</dbReference>
<dbReference type="PRINTS" id="PR00625">
    <property type="entry name" value="JDOMAIN"/>
</dbReference>
<accession>A0A6C0K497</accession>
<dbReference type="InterPro" id="IPR044713">
    <property type="entry name" value="DNJA1/2-like"/>
</dbReference>
<dbReference type="PROSITE" id="PS51188">
    <property type="entry name" value="ZF_CR"/>
    <property type="match status" value="1"/>
</dbReference>
<dbReference type="Pfam" id="PF00684">
    <property type="entry name" value="DnaJ_CXXCXGXG"/>
    <property type="match status" value="1"/>
</dbReference>
<dbReference type="SMART" id="SM00271">
    <property type="entry name" value="DnaJ"/>
    <property type="match status" value="1"/>
</dbReference>
<dbReference type="CDD" id="cd10719">
    <property type="entry name" value="DnaJ_zf"/>
    <property type="match status" value="1"/>
</dbReference>
<dbReference type="InterPro" id="IPR018253">
    <property type="entry name" value="DnaJ_domain_CS"/>
</dbReference>
<dbReference type="InterPro" id="IPR008971">
    <property type="entry name" value="HSP40/DnaJ_pept-bd"/>
</dbReference>
<dbReference type="Pfam" id="PF00226">
    <property type="entry name" value="DnaJ"/>
    <property type="match status" value="1"/>
</dbReference>
<protein>
    <recommendedName>
        <fullName evidence="8">J domain-containing protein</fullName>
    </recommendedName>
</protein>
<dbReference type="GO" id="GO:0006457">
    <property type="term" value="P:protein folding"/>
    <property type="evidence" value="ECO:0007669"/>
    <property type="project" value="InterPro"/>
</dbReference>
<evidence type="ECO:0000256" key="1">
    <source>
        <dbReference type="ARBA" id="ARBA00022723"/>
    </source>
</evidence>
<dbReference type="SUPFAM" id="SSF46565">
    <property type="entry name" value="Chaperone J-domain"/>
    <property type="match status" value="1"/>
</dbReference>
<evidence type="ECO:0000259" key="5">
    <source>
        <dbReference type="PROSITE" id="PS50076"/>
    </source>
</evidence>
<evidence type="ECO:0000313" key="7">
    <source>
        <dbReference type="EMBL" id="QHU11048.1"/>
    </source>
</evidence>
<dbReference type="Gene3D" id="1.10.287.110">
    <property type="entry name" value="DnaJ domain"/>
    <property type="match status" value="1"/>
</dbReference>
<reference evidence="7" key="1">
    <citation type="journal article" date="2020" name="Nature">
        <title>Giant virus diversity and host interactions through global metagenomics.</title>
        <authorList>
            <person name="Schulz F."/>
            <person name="Roux S."/>
            <person name="Paez-Espino D."/>
            <person name="Jungbluth S."/>
            <person name="Walsh D.A."/>
            <person name="Denef V.J."/>
            <person name="McMahon K.D."/>
            <person name="Konstantinidis K.T."/>
            <person name="Eloe-Fadrosh E.A."/>
            <person name="Kyrpides N.C."/>
            <person name="Woyke T."/>
        </authorList>
    </citation>
    <scope>NUCLEOTIDE SEQUENCE</scope>
    <source>
        <strain evidence="7">GVMAG-S-1101165-84</strain>
    </source>
</reference>
<evidence type="ECO:0000256" key="2">
    <source>
        <dbReference type="ARBA" id="ARBA00022737"/>
    </source>
</evidence>
<dbReference type="SUPFAM" id="SSF49493">
    <property type="entry name" value="HSP40/DnaJ peptide-binding domain"/>
    <property type="match status" value="2"/>
</dbReference>
<dbReference type="AlphaFoldDB" id="A0A6C0K497"/>
<dbReference type="GO" id="GO:0051082">
    <property type="term" value="F:unfolded protein binding"/>
    <property type="evidence" value="ECO:0007669"/>
    <property type="project" value="InterPro"/>
</dbReference>
<keyword evidence="4" id="KW-0862">Zinc</keyword>
<feature type="domain" description="CR-type" evidence="6">
    <location>
        <begin position="125"/>
        <end position="204"/>
    </location>
</feature>
<sequence length="376" mass="41252">MSQDLYKLLGIERSASSSDVKRAFHKLALQHHPDKGGNEETFKKMQQAYEVLSDDGKRRHYDATGQVPGDQLGEQQGGMPFPFPFDIGNLFGMFGQGGRPPRHRGMKPPPKQEKLKLTLAQLYFGHSFQIHLDRFKACGSCQGSGAKRKESCGSCGGGGMVIQTMNLGGMIMQSQGPCRDCNGEGSRIVESCPGCNGNKKVQEKRVIDVQIPAGTQDGEVFTFQEVCSEVPEFEKAGDLQLTIEPAGAAWKRIGSKGQHLEYEVSLNLAESLIGTKVKLEGHPAWDEGLWLSVPPASFQEDVYCVTGLGMPLKGTTNAYGDLYLRIKISAKLSERKELSSEALQSQLRAVFSPLCRPQEVPADTEVQKELYLTKLP</sequence>
<dbReference type="InterPro" id="IPR036869">
    <property type="entry name" value="J_dom_sf"/>
</dbReference>
<keyword evidence="1" id="KW-0479">Metal-binding</keyword>
<name>A0A6C0K497_9ZZZZ</name>
<feature type="domain" description="J" evidence="5">
    <location>
        <begin position="4"/>
        <end position="65"/>
    </location>
</feature>
<dbReference type="EMBL" id="MN740778">
    <property type="protein sequence ID" value="QHU11048.1"/>
    <property type="molecule type" value="Genomic_DNA"/>
</dbReference>
<dbReference type="Pfam" id="PF01556">
    <property type="entry name" value="DnaJ_C"/>
    <property type="match status" value="1"/>
</dbReference>
<dbReference type="InterPro" id="IPR001305">
    <property type="entry name" value="HSP_DnaJ_Cys-rich_dom"/>
</dbReference>
<evidence type="ECO:0000259" key="6">
    <source>
        <dbReference type="PROSITE" id="PS51188"/>
    </source>
</evidence>
<dbReference type="GO" id="GO:0008270">
    <property type="term" value="F:zinc ion binding"/>
    <property type="evidence" value="ECO:0007669"/>
    <property type="project" value="UniProtKB-KW"/>
</dbReference>
<keyword evidence="2" id="KW-0677">Repeat</keyword>
<dbReference type="InterPro" id="IPR036410">
    <property type="entry name" value="HSP_DnaJ_Cys-rich_dom_sf"/>
</dbReference>
<organism evidence="7">
    <name type="scientific">viral metagenome</name>
    <dbReference type="NCBI Taxonomy" id="1070528"/>
    <lineage>
        <taxon>unclassified sequences</taxon>
        <taxon>metagenomes</taxon>
        <taxon>organismal metagenomes</taxon>
    </lineage>
</organism>
<dbReference type="InterPro" id="IPR002939">
    <property type="entry name" value="DnaJ_C"/>
</dbReference>
<evidence type="ECO:0000256" key="4">
    <source>
        <dbReference type="ARBA" id="ARBA00022833"/>
    </source>
</evidence>
<dbReference type="InterPro" id="IPR001623">
    <property type="entry name" value="DnaJ_domain"/>
</dbReference>
<evidence type="ECO:0008006" key="8">
    <source>
        <dbReference type="Google" id="ProtNLM"/>
    </source>
</evidence>
<dbReference type="Gene3D" id="2.60.260.20">
    <property type="entry name" value="Urease metallochaperone UreE, N-terminal domain"/>
    <property type="match status" value="2"/>
</dbReference>
<dbReference type="SUPFAM" id="SSF57938">
    <property type="entry name" value="DnaJ/Hsp40 cysteine-rich domain"/>
    <property type="match status" value="1"/>
</dbReference>
<dbReference type="PROSITE" id="PS00636">
    <property type="entry name" value="DNAJ_1"/>
    <property type="match status" value="1"/>
</dbReference>
<dbReference type="GO" id="GO:0030544">
    <property type="term" value="F:Hsp70 protein binding"/>
    <property type="evidence" value="ECO:0007669"/>
    <property type="project" value="InterPro"/>
</dbReference>
<dbReference type="CDD" id="cd06257">
    <property type="entry name" value="DnaJ"/>
    <property type="match status" value="1"/>
</dbReference>
<proteinExistence type="predicted"/>
<dbReference type="PROSITE" id="PS50076">
    <property type="entry name" value="DNAJ_2"/>
    <property type="match status" value="1"/>
</dbReference>